<evidence type="ECO:0000256" key="1">
    <source>
        <dbReference type="ARBA" id="ARBA00022679"/>
    </source>
</evidence>
<gene>
    <name evidence="3" type="ORF">ACFQO6_20740</name>
</gene>
<dbReference type="Pfam" id="PF00534">
    <property type="entry name" value="Glycos_transf_1"/>
    <property type="match status" value="1"/>
</dbReference>
<dbReference type="Gene3D" id="3.40.50.2000">
    <property type="entry name" value="Glycogen Phosphorylase B"/>
    <property type="match status" value="2"/>
</dbReference>
<dbReference type="RefSeq" id="WP_255888877.1">
    <property type="nucleotide sequence ID" value="NZ_JAFMZM010000001.1"/>
</dbReference>
<feature type="domain" description="Glycosyl transferase family 1" evidence="2">
    <location>
        <begin position="200"/>
        <end position="368"/>
    </location>
</feature>
<name>A0ABW2N8C2_9ACTN</name>
<comment type="caution">
    <text evidence="3">The sequence shown here is derived from an EMBL/GenBank/DDBJ whole genome shotgun (WGS) entry which is preliminary data.</text>
</comment>
<sequence>MNSVAFLEDGPRVLSIYEGFFSGGARILHTSLVRGLEGTTGQRHSVLGLTNRSRREATRQRARNDPSYRRLRAAGVPVTLLRRTTEQPVTEHHLSSMRRLVSASDLVLTLKEQPLAALARAGSAGRPVITCLHRSDPQHQGPSLADLVSLVDQGIVVQAVCCAHSTQSAYHAATGIPLAQLPVIPNGVDLHRFRPSASDRADVRNELGIEGDAPVVMLSARFDPMKDVPLFLRASAVLARTRRDAHVVLCGAGMSPANPALTALLADILGPWDAAHSRVHLLGIREDMPRLYNGADVVALSSAYGEAAPLSLLEGMACGAVPVTTDVGDAADIVADPRLVVGRDPKEMAAAWVAAFEQREEHAERIRRHRQRLSDQRCFDAYAALIAAHAEPGRLGVAV</sequence>
<evidence type="ECO:0000259" key="2">
    <source>
        <dbReference type="Pfam" id="PF00534"/>
    </source>
</evidence>
<evidence type="ECO:0000313" key="4">
    <source>
        <dbReference type="Proteomes" id="UP001596524"/>
    </source>
</evidence>
<reference evidence="4" key="1">
    <citation type="journal article" date="2019" name="Int. J. Syst. Evol. Microbiol.">
        <title>The Global Catalogue of Microorganisms (GCM) 10K type strain sequencing project: providing services to taxonomists for standard genome sequencing and annotation.</title>
        <authorList>
            <consortium name="The Broad Institute Genomics Platform"/>
            <consortium name="The Broad Institute Genome Sequencing Center for Infectious Disease"/>
            <person name="Wu L."/>
            <person name="Ma J."/>
        </authorList>
    </citation>
    <scope>NUCLEOTIDE SEQUENCE [LARGE SCALE GENOMIC DNA]</scope>
    <source>
        <strain evidence="4">FCH27</strain>
    </source>
</reference>
<dbReference type="PANTHER" id="PTHR12526">
    <property type="entry name" value="GLYCOSYLTRANSFERASE"/>
    <property type="match status" value="1"/>
</dbReference>
<dbReference type="Proteomes" id="UP001596524">
    <property type="component" value="Unassembled WGS sequence"/>
</dbReference>
<keyword evidence="1 3" id="KW-0808">Transferase</keyword>
<dbReference type="SUPFAM" id="SSF53756">
    <property type="entry name" value="UDP-Glycosyltransferase/glycogen phosphorylase"/>
    <property type="match status" value="1"/>
</dbReference>
<dbReference type="EMBL" id="JBHTCH010000025">
    <property type="protein sequence ID" value="MFC7362709.1"/>
    <property type="molecule type" value="Genomic_DNA"/>
</dbReference>
<evidence type="ECO:0000313" key="3">
    <source>
        <dbReference type="EMBL" id="MFC7362709.1"/>
    </source>
</evidence>
<accession>A0ABW2N8C2</accession>
<dbReference type="InterPro" id="IPR001296">
    <property type="entry name" value="Glyco_trans_1"/>
</dbReference>
<protein>
    <submittedName>
        <fullName evidence="3">Glycosyltransferase</fullName>
        <ecNumber evidence="3">2.4.-.-</ecNumber>
    </submittedName>
</protein>
<dbReference type="EC" id="2.4.-.-" evidence="3"/>
<proteinExistence type="predicted"/>
<organism evidence="3 4">
    <name type="scientific">Nocardioides astragali</name>
    <dbReference type="NCBI Taxonomy" id="1776736"/>
    <lineage>
        <taxon>Bacteria</taxon>
        <taxon>Bacillati</taxon>
        <taxon>Actinomycetota</taxon>
        <taxon>Actinomycetes</taxon>
        <taxon>Propionibacteriales</taxon>
        <taxon>Nocardioidaceae</taxon>
        <taxon>Nocardioides</taxon>
    </lineage>
</organism>
<dbReference type="GO" id="GO:0016757">
    <property type="term" value="F:glycosyltransferase activity"/>
    <property type="evidence" value="ECO:0007669"/>
    <property type="project" value="UniProtKB-KW"/>
</dbReference>
<keyword evidence="4" id="KW-1185">Reference proteome</keyword>
<keyword evidence="3" id="KW-0328">Glycosyltransferase</keyword>